<evidence type="ECO:0000256" key="5">
    <source>
        <dbReference type="ARBA" id="ARBA00022692"/>
    </source>
</evidence>
<keyword evidence="3" id="KW-0328">Glycosyltransferase</keyword>
<feature type="transmembrane region" description="Helical" evidence="8">
    <location>
        <begin position="149"/>
        <end position="168"/>
    </location>
</feature>
<feature type="transmembrane region" description="Helical" evidence="8">
    <location>
        <begin position="382"/>
        <end position="404"/>
    </location>
</feature>
<keyword evidence="5 8" id="KW-0812">Transmembrane</keyword>
<accession>A0A0M9UDG4</accession>
<sequence length="675" mass="74610">MSVQVHRLLRASRLAAWGLPLAIVALALLLRMAFPTLVEFKYDEANVVRRALAIAYEGDRPAVGAISSVGTFHPPLHLYLAALPLRLWPDPVALVLFLGFLGGVAVWMCYLLGRTYLGRDVGLIAAYLFAVNSWSVYYTRKIWTQNNPLVTVLFFMALLAFVVQGRAWALSGAFLGAAALISLHLGGLAFVPVLVLALFMGRRRLAWRPLALGVVLFGLLLAPYFIHDARHGWEKVRGFLEYTGGEAHFSTAALRYAFLLTGSKAGLTVVGGNREAYLAGLPNLWWLDRVAAVCLALALVYALVEAVRGDETRRRTLLVLLLWFWTPVLLQSRPTRPIYPHYFILLFPVQFLLIAFLLVDGGRRLPDWRLSLATKTVSAKRLVLVAGLLVWGAWNIAALGRLWFVMEAYPKGGGYGAPLKYTRQAAHTARALAADGEVVVLTDGLTPFIDEAPTLFEALLFNTPHRFANGAWALPLPEMPTTVYLVGEIPPDAESVAPLLDGLAAWHSPRAHTALVMPGGWAYEVWAFSSDVRTTVWRHLTRFPRPLRLANGVTFEGYTLRGEARPGNTLEVWLAWRVHQAQPTGVEYHFFVHLLDEGGARHAQHDGTGFPAYAWRVGDLVLSRFVLTLPPDLTPGRYVLWAGMYTYPDVVNVAVVDEAGNAVDAGVWLGDIFIE</sequence>
<evidence type="ECO:0000256" key="4">
    <source>
        <dbReference type="ARBA" id="ARBA00022679"/>
    </source>
</evidence>
<feature type="transmembrane region" description="Helical" evidence="8">
    <location>
        <begin position="284"/>
        <end position="304"/>
    </location>
</feature>
<comment type="caution">
    <text evidence="10">The sequence shown here is derived from an EMBL/GenBank/DDBJ whole genome shotgun (WGS) entry which is preliminary data.</text>
</comment>
<reference evidence="11" key="2">
    <citation type="submission" date="2015-08" db="EMBL/GenBank/DDBJ databases">
        <title>Draft Genome Sequence of a Heterotrophic Facultative Anaerobic Bacterium Ardenticatena maritima Strain 110S.</title>
        <authorList>
            <person name="Kawaichi S."/>
            <person name="Yoshida T."/>
            <person name="Sako Y."/>
            <person name="Nakamura R."/>
        </authorList>
    </citation>
    <scope>NUCLEOTIDE SEQUENCE [LARGE SCALE GENOMIC DNA]</scope>
    <source>
        <strain evidence="11">110S</strain>
    </source>
</reference>
<feature type="transmembrane region" description="Helical" evidence="8">
    <location>
        <begin position="339"/>
        <end position="361"/>
    </location>
</feature>
<dbReference type="Pfam" id="PF13231">
    <property type="entry name" value="PMT_2"/>
    <property type="match status" value="1"/>
</dbReference>
<protein>
    <recommendedName>
        <fullName evidence="9">Glycosyltransferase RgtA/B/C/D-like domain-containing protein</fullName>
    </recommendedName>
</protein>
<keyword evidence="7 8" id="KW-0472">Membrane</keyword>
<dbReference type="AlphaFoldDB" id="A0A0M9UDG4"/>
<evidence type="ECO:0000256" key="8">
    <source>
        <dbReference type="SAM" id="Phobius"/>
    </source>
</evidence>
<keyword evidence="6 8" id="KW-1133">Transmembrane helix</keyword>
<dbReference type="EMBL" id="BBZA01000219">
    <property type="protein sequence ID" value="GAP64004.1"/>
    <property type="molecule type" value="Genomic_DNA"/>
</dbReference>
<dbReference type="OrthoDB" id="137681at2"/>
<proteinExistence type="predicted"/>
<evidence type="ECO:0000256" key="7">
    <source>
        <dbReference type="ARBA" id="ARBA00023136"/>
    </source>
</evidence>
<dbReference type="Proteomes" id="UP000037784">
    <property type="component" value="Unassembled WGS sequence"/>
</dbReference>
<feature type="transmembrane region" description="Helical" evidence="8">
    <location>
        <begin position="206"/>
        <end position="226"/>
    </location>
</feature>
<feature type="transmembrane region" description="Helical" evidence="8">
    <location>
        <begin position="14"/>
        <end position="34"/>
    </location>
</feature>
<dbReference type="InterPro" id="IPR038731">
    <property type="entry name" value="RgtA/B/C-like"/>
</dbReference>
<evidence type="ECO:0000313" key="11">
    <source>
        <dbReference type="Proteomes" id="UP000037784"/>
    </source>
</evidence>
<name>A0A0M9UDG4_9CHLR</name>
<evidence type="ECO:0000313" key="10">
    <source>
        <dbReference type="EMBL" id="GAP64004.1"/>
    </source>
</evidence>
<feature type="domain" description="Glycosyltransferase RgtA/B/C/D-like" evidence="9">
    <location>
        <begin position="73"/>
        <end position="224"/>
    </location>
</feature>
<evidence type="ECO:0000256" key="3">
    <source>
        <dbReference type="ARBA" id="ARBA00022676"/>
    </source>
</evidence>
<feature type="transmembrane region" description="Helical" evidence="8">
    <location>
        <begin position="316"/>
        <end position="333"/>
    </location>
</feature>
<dbReference type="STRING" id="872965.SE16_09740"/>
<keyword evidence="11" id="KW-1185">Reference proteome</keyword>
<dbReference type="PANTHER" id="PTHR33908">
    <property type="entry name" value="MANNOSYLTRANSFERASE YKCB-RELATED"/>
    <property type="match status" value="1"/>
</dbReference>
<feature type="transmembrane region" description="Helical" evidence="8">
    <location>
        <begin position="174"/>
        <end position="199"/>
    </location>
</feature>
<keyword evidence="4" id="KW-0808">Transferase</keyword>
<evidence type="ECO:0000259" key="9">
    <source>
        <dbReference type="Pfam" id="PF13231"/>
    </source>
</evidence>
<dbReference type="InParanoid" id="A0A0M9UDG4"/>
<dbReference type="GO" id="GO:0005886">
    <property type="term" value="C:plasma membrane"/>
    <property type="evidence" value="ECO:0007669"/>
    <property type="project" value="UniProtKB-SubCell"/>
</dbReference>
<evidence type="ECO:0000256" key="1">
    <source>
        <dbReference type="ARBA" id="ARBA00004651"/>
    </source>
</evidence>
<organism evidence="10 11">
    <name type="scientific">Ardenticatena maritima</name>
    <dbReference type="NCBI Taxonomy" id="872965"/>
    <lineage>
        <taxon>Bacteria</taxon>
        <taxon>Bacillati</taxon>
        <taxon>Chloroflexota</taxon>
        <taxon>Ardenticatenia</taxon>
        <taxon>Ardenticatenales</taxon>
        <taxon>Ardenticatenaceae</taxon>
        <taxon>Ardenticatena</taxon>
    </lineage>
</organism>
<feature type="transmembrane region" description="Helical" evidence="8">
    <location>
        <begin position="92"/>
        <end position="113"/>
    </location>
</feature>
<evidence type="ECO:0000256" key="2">
    <source>
        <dbReference type="ARBA" id="ARBA00022475"/>
    </source>
</evidence>
<reference evidence="10 11" key="1">
    <citation type="journal article" date="2015" name="Genome Announc.">
        <title>Draft Genome Sequence of a Heterotrophic Facultative Anaerobic Thermophilic Bacterium, Ardenticatena maritima Strain 110ST.</title>
        <authorList>
            <person name="Kawaichi S."/>
            <person name="Yoshida T."/>
            <person name="Sako Y."/>
            <person name="Nakamura R."/>
        </authorList>
    </citation>
    <scope>NUCLEOTIDE SEQUENCE [LARGE SCALE GENOMIC DNA]</scope>
    <source>
        <strain evidence="10 11">110S</strain>
    </source>
</reference>
<dbReference type="PANTHER" id="PTHR33908:SF11">
    <property type="entry name" value="MEMBRANE PROTEIN"/>
    <property type="match status" value="1"/>
</dbReference>
<evidence type="ECO:0000256" key="6">
    <source>
        <dbReference type="ARBA" id="ARBA00022989"/>
    </source>
</evidence>
<dbReference type="RefSeq" id="WP_160317022.1">
    <property type="nucleotide sequence ID" value="NZ_BBZA01000219.1"/>
</dbReference>
<dbReference type="GO" id="GO:0009103">
    <property type="term" value="P:lipopolysaccharide biosynthetic process"/>
    <property type="evidence" value="ECO:0007669"/>
    <property type="project" value="UniProtKB-ARBA"/>
</dbReference>
<dbReference type="GO" id="GO:0016763">
    <property type="term" value="F:pentosyltransferase activity"/>
    <property type="evidence" value="ECO:0007669"/>
    <property type="project" value="TreeGrafter"/>
</dbReference>
<dbReference type="InterPro" id="IPR050297">
    <property type="entry name" value="LipidA_mod_glycosyltrf_83"/>
</dbReference>
<keyword evidence="2" id="KW-1003">Cell membrane</keyword>
<gene>
    <name evidence="10" type="ORF">ARMA_2427</name>
</gene>
<comment type="subcellular location">
    <subcellularLocation>
        <location evidence="1">Cell membrane</location>
        <topology evidence="1">Multi-pass membrane protein</topology>
    </subcellularLocation>
</comment>